<keyword evidence="2" id="KW-0732">Signal</keyword>
<feature type="compositionally biased region" description="Polar residues" evidence="1">
    <location>
        <begin position="130"/>
        <end position="145"/>
    </location>
</feature>
<name>A0A422N107_9TRYP</name>
<sequence length="296" mass="29427">MALAVRRRAVCALALLALLCGSVCGAGTEESQKTGDVNVSVEVSCPDTNGMLSWRVAGEKSSTWRECPQAVKDFGSSGGAAGSNSLCIFACSMYLEKFTTGGCSPSTTDGDTNKVVAFTMNCTAAESSALHNLSRSEDGNVSINPTEDPLGGSGGCEFSTFGQPAAEVRSEPQQTPGQQQPTDAAAASSAAQTHDGARAGNGGSTATVGGQPGGAEGGGSRGPSAEGPREVTTPSVDTAASPTQTAGDRAADGTTTTTTRSPSAGSHADISVAIATAWVRAPLLLLITAVFACAGG</sequence>
<keyword evidence="4" id="KW-1185">Reference proteome</keyword>
<accession>A0A422N107</accession>
<feature type="compositionally biased region" description="Low complexity" evidence="1">
    <location>
        <begin position="245"/>
        <end position="260"/>
    </location>
</feature>
<feature type="compositionally biased region" description="Low complexity" evidence="1">
    <location>
        <begin position="172"/>
        <end position="191"/>
    </location>
</feature>
<feature type="compositionally biased region" description="Gly residues" evidence="1">
    <location>
        <begin position="210"/>
        <end position="221"/>
    </location>
</feature>
<dbReference type="Proteomes" id="UP000284403">
    <property type="component" value="Unassembled WGS sequence"/>
</dbReference>
<protein>
    <submittedName>
        <fullName evidence="3">Mucin-like glycoprotein</fullName>
    </submittedName>
</protein>
<feature type="chain" id="PRO_5019534218" evidence="2">
    <location>
        <begin position="26"/>
        <end position="296"/>
    </location>
</feature>
<reference evidence="3 4" key="1">
    <citation type="journal article" date="2018" name="BMC Genomics">
        <title>Genomic comparison of Trypanosoma conorhini and Trypanosoma rangeli to Trypanosoma cruzi strains of high and low virulence.</title>
        <authorList>
            <person name="Bradwell K.R."/>
            <person name="Koparde V.N."/>
            <person name="Matveyev A.V."/>
            <person name="Serrano M.G."/>
            <person name="Alves J.M."/>
            <person name="Parikh H."/>
            <person name="Huang B."/>
            <person name="Lee V."/>
            <person name="Espinosa-Alvarez O."/>
            <person name="Ortiz P.A."/>
            <person name="Costa-Martins A.G."/>
            <person name="Teixeira M.M."/>
            <person name="Buck G.A."/>
        </authorList>
    </citation>
    <scope>NUCLEOTIDE SEQUENCE [LARGE SCALE GENOMIC DNA]</scope>
    <source>
        <strain evidence="3 4">025E</strain>
    </source>
</reference>
<evidence type="ECO:0000313" key="4">
    <source>
        <dbReference type="Proteomes" id="UP000284403"/>
    </source>
</evidence>
<dbReference type="EMBL" id="MKKU01000977">
    <property type="protein sequence ID" value="RNE99144.1"/>
    <property type="molecule type" value="Genomic_DNA"/>
</dbReference>
<feature type="signal peptide" evidence="2">
    <location>
        <begin position="1"/>
        <end position="25"/>
    </location>
</feature>
<proteinExistence type="predicted"/>
<dbReference type="AlphaFoldDB" id="A0A422N107"/>
<evidence type="ECO:0000313" key="3">
    <source>
        <dbReference type="EMBL" id="RNE99144.1"/>
    </source>
</evidence>
<organism evidence="3 4">
    <name type="scientific">Trypanosoma conorhini</name>
    <dbReference type="NCBI Taxonomy" id="83891"/>
    <lineage>
        <taxon>Eukaryota</taxon>
        <taxon>Discoba</taxon>
        <taxon>Euglenozoa</taxon>
        <taxon>Kinetoplastea</taxon>
        <taxon>Metakinetoplastina</taxon>
        <taxon>Trypanosomatida</taxon>
        <taxon>Trypanosomatidae</taxon>
        <taxon>Trypanosoma</taxon>
    </lineage>
</organism>
<comment type="caution">
    <text evidence="3">The sequence shown here is derived from an EMBL/GenBank/DDBJ whole genome shotgun (WGS) entry which is preliminary data.</text>
</comment>
<feature type="compositionally biased region" description="Polar residues" evidence="1">
    <location>
        <begin position="232"/>
        <end position="244"/>
    </location>
</feature>
<evidence type="ECO:0000256" key="2">
    <source>
        <dbReference type="SAM" id="SignalP"/>
    </source>
</evidence>
<dbReference type="GeneID" id="40322687"/>
<gene>
    <name evidence="3" type="ORF">Tco025E_09076</name>
</gene>
<dbReference type="RefSeq" id="XP_029223975.1">
    <property type="nucleotide sequence ID" value="XM_029375902.1"/>
</dbReference>
<feature type="region of interest" description="Disordered" evidence="1">
    <location>
        <begin position="130"/>
        <end position="266"/>
    </location>
</feature>
<evidence type="ECO:0000256" key="1">
    <source>
        <dbReference type="SAM" id="MobiDB-lite"/>
    </source>
</evidence>